<dbReference type="Pfam" id="PF22939">
    <property type="entry name" value="WHD_GPIID"/>
    <property type="match status" value="1"/>
</dbReference>
<keyword evidence="1" id="KW-0677">Repeat</keyword>
<reference evidence="5 6" key="1">
    <citation type="submission" date="2014-04" db="EMBL/GenBank/DDBJ databases">
        <title>Evolutionary Origins and Diversification of the Mycorrhizal Mutualists.</title>
        <authorList>
            <consortium name="DOE Joint Genome Institute"/>
            <consortium name="Mycorrhizal Genomics Consortium"/>
            <person name="Kohler A."/>
            <person name="Kuo A."/>
            <person name="Nagy L.G."/>
            <person name="Floudas D."/>
            <person name="Copeland A."/>
            <person name="Barry K.W."/>
            <person name="Cichocki N."/>
            <person name="Veneault-Fourrey C."/>
            <person name="LaButti K."/>
            <person name="Lindquist E.A."/>
            <person name="Lipzen A."/>
            <person name="Lundell T."/>
            <person name="Morin E."/>
            <person name="Murat C."/>
            <person name="Riley R."/>
            <person name="Ohm R."/>
            <person name="Sun H."/>
            <person name="Tunlid A."/>
            <person name="Henrissat B."/>
            <person name="Grigoriev I.V."/>
            <person name="Hibbett D.S."/>
            <person name="Martin F."/>
        </authorList>
    </citation>
    <scope>NUCLEOTIDE SEQUENCE [LARGE SCALE GENOMIC DNA]</scope>
    <source>
        <strain evidence="5 6">Koide BX008</strain>
    </source>
</reference>
<dbReference type="Pfam" id="PF13637">
    <property type="entry name" value="Ank_4"/>
    <property type="match status" value="1"/>
</dbReference>
<dbReference type="Pfam" id="PF12796">
    <property type="entry name" value="Ank_2"/>
    <property type="match status" value="5"/>
</dbReference>
<organism evidence="5 6">
    <name type="scientific">Amanita muscaria (strain Koide BX008)</name>
    <dbReference type="NCBI Taxonomy" id="946122"/>
    <lineage>
        <taxon>Eukaryota</taxon>
        <taxon>Fungi</taxon>
        <taxon>Dikarya</taxon>
        <taxon>Basidiomycota</taxon>
        <taxon>Agaricomycotina</taxon>
        <taxon>Agaricomycetes</taxon>
        <taxon>Agaricomycetidae</taxon>
        <taxon>Agaricales</taxon>
        <taxon>Pluteineae</taxon>
        <taxon>Amanitaceae</taxon>
        <taxon>Amanita</taxon>
    </lineage>
</organism>
<feature type="repeat" description="ANK" evidence="2">
    <location>
        <begin position="530"/>
        <end position="562"/>
    </location>
</feature>
<dbReference type="InterPro" id="IPR027417">
    <property type="entry name" value="P-loop_NTPase"/>
</dbReference>
<dbReference type="PROSITE" id="PS50088">
    <property type="entry name" value="ANK_REPEAT"/>
    <property type="match status" value="14"/>
</dbReference>
<evidence type="ECO:0000256" key="2">
    <source>
        <dbReference type="PROSITE-ProRule" id="PRU00023"/>
    </source>
</evidence>
<feature type="domain" description="GPI inositol-deacylase winged helix" evidence="3">
    <location>
        <begin position="295"/>
        <end position="374"/>
    </location>
</feature>
<dbReference type="InParanoid" id="A0A0C2SGU4"/>
<dbReference type="Gene3D" id="3.40.50.300">
    <property type="entry name" value="P-loop containing nucleotide triphosphate hydrolases"/>
    <property type="match status" value="1"/>
</dbReference>
<dbReference type="SMART" id="SM00248">
    <property type="entry name" value="ANK"/>
    <property type="match status" value="16"/>
</dbReference>
<accession>A0A0C2SGU4</accession>
<dbReference type="Gene3D" id="1.25.40.20">
    <property type="entry name" value="Ankyrin repeat-containing domain"/>
    <property type="match status" value="3"/>
</dbReference>
<feature type="repeat" description="ANK" evidence="2">
    <location>
        <begin position="599"/>
        <end position="628"/>
    </location>
</feature>
<feature type="repeat" description="ANK" evidence="2">
    <location>
        <begin position="665"/>
        <end position="694"/>
    </location>
</feature>
<feature type="domain" description="Nephrocystin 3-like N-terminal" evidence="4">
    <location>
        <begin position="21"/>
        <end position="183"/>
    </location>
</feature>
<dbReference type="HOGENOM" id="CLU_000288_34_23_1"/>
<evidence type="ECO:0000313" key="5">
    <source>
        <dbReference type="EMBL" id="KIL62335.1"/>
    </source>
</evidence>
<feature type="repeat" description="ANK" evidence="2">
    <location>
        <begin position="970"/>
        <end position="998"/>
    </location>
</feature>
<feature type="repeat" description="ANK" evidence="2">
    <location>
        <begin position="1002"/>
        <end position="1031"/>
    </location>
</feature>
<protein>
    <submittedName>
        <fullName evidence="5">Uncharacterized protein</fullName>
    </submittedName>
</protein>
<dbReference type="OrthoDB" id="4772757at2759"/>
<dbReference type="InterPro" id="IPR002110">
    <property type="entry name" value="Ankyrin_rpt"/>
</dbReference>
<dbReference type="STRING" id="946122.A0A0C2SGU4"/>
<dbReference type="InterPro" id="IPR051616">
    <property type="entry name" value="Cul2-RING_E3_ligase_SR"/>
</dbReference>
<evidence type="ECO:0000259" key="4">
    <source>
        <dbReference type="Pfam" id="PF24883"/>
    </source>
</evidence>
<feature type="repeat" description="ANK" evidence="2">
    <location>
        <begin position="858"/>
        <end position="890"/>
    </location>
</feature>
<dbReference type="PROSITE" id="PS50297">
    <property type="entry name" value="ANK_REP_REGION"/>
    <property type="match status" value="13"/>
</dbReference>
<name>A0A0C2SGU4_AMAMK</name>
<sequence length="1035" mass="113310">WLDPPDPSINHNSVFHKHHPNTGNWLRDHPVCENWKTMSNSFLWLHGLSGSGKTVLCSMMIEDVQTIVEQGSIGMAYYYFDIFDVKKRTVEGLLSSLSLSLYTCNPSNHTIVEQLYMKCKDGVFKPSGQQLEYLLKELMSGFKETYIVIDALDECREWQELWKFLKMIHGWQIGQCHLLVTSRREQVIVNSLQHVEHEEIDLTLMPIDNDINRYIDEKLEQSEELKKLRVETKEQIRGLLKAKANGMFRWVACQIVALENCSNNMGALKRTIEMLPKDLETTYDQILERIHAADAKHAMKLLYWLIFAIEPLKLEELAIVVEINEEKNTLDTEEKLDSPNEILKICSSLVTLSEDGTAKLAHASVKEYFLKEPRKIGTVTVDPCAGDLLLTKCCLAYLHQPRKVQGKYWGVGTLPRYCAKLWPKHILACKNEAVVKNEIMMVCETGSIAFKNWKSWRKNVFEDEDEDILPETPLEYAVESGLLETVKWLLPQTNIGDSCEEVLWLAINGCETEIARLLVEQGADVHIKVGNCTYLYQASYKGAKDIVKLLVDKGAEVNAKCGFYGNALQAASFKDSKEIVELLLKKGADVNAQGGFYGNALQAAISKGSKEIVELLLEKGADVNAQGGEYDNALQIASCQGATDIVELLLDKGADVNAHSGFYGNALQVAICQGTREIVELLLEKGADVNAQGGFYGNALQAALSKGAKDIIELLLDKGADVNAQGSGHENALFAAVSEGANDIVELLLDKGADVNAQGGEYGSPLQAAISKGAREIIELLLDKGADVNAQGGEYGNPLHAAISKGATDIIELLLENGANVNAWGNRDILFAAISKGAKDIVQLLLEKGANVNAQGHVHGNPLFAAISKGSKEIVELLLDKGADVNDQAAYYGSALQQAILQGSKEIVELLVDKGADVNAEGGFHGSALFAAIMEGAKDIFFFFPIESKGGKVNARNYSLTSQGGFYCYALQVASHKGAKEIVELLLEKGANVNAQGGFYGNALQAASCQGSKEIVELLLEKGADVNAQGGKYGN</sequence>
<dbReference type="SUPFAM" id="SSF52540">
    <property type="entry name" value="P-loop containing nucleoside triphosphate hydrolases"/>
    <property type="match status" value="1"/>
</dbReference>
<dbReference type="EMBL" id="KN818272">
    <property type="protein sequence ID" value="KIL62335.1"/>
    <property type="molecule type" value="Genomic_DNA"/>
</dbReference>
<dbReference type="Proteomes" id="UP000054549">
    <property type="component" value="Unassembled WGS sequence"/>
</dbReference>
<dbReference type="PRINTS" id="PR01415">
    <property type="entry name" value="ANKYRIN"/>
</dbReference>
<evidence type="ECO:0000313" key="6">
    <source>
        <dbReference type="Proteomes" id="UP000054549"/>
    </source>
</evidence>
<feature type="repeat" description="ANK" evidence="2">
    <location>
        <begin position="825"/>
        <end position="857"/>
    </location>
</feature>
<dbReference type="Pfam" id="PF24883">
    <property type="entry name" value="NPHP3_N"/>
    <property type="match status" value="1"/>
</dbReference>
<feature type="repeat" description="ANK" evidence="2">
    <location>
        <begin position="698"/>
        <end position="727"/>
    </location>
</feature>
<gene>
    <name evidence="5" type="ORF">M378DRAFT_53540</name>
</gene>
<dbReference type="InterPro" id="IPR036770">
    <property type="entry name" value="Ankyrin_rpt-contain_sf"/>
</dbReference>
<keyword evidence="2" id="KW-0040">ANK repeat</keyword>
<dbReference type="Pfam" id="PF00023">
    <property type="entry name" value="Ank"/>
    <property type="match status" value="1"/>
</dbReference>
<feature type="non-terminal residue" evidence="5">
    <location>
        <position position="1035"/>
    </location>
</feature>
<evidence type="ECO:0000256" key="1">
    <source>
        <dbReference type="ARBA" id="ARBA00022737"/>
    </source>
</evidence>
<evidence type="ECO:0000259" key="3">
    <source>
        <dbReference type="Pfam" id="PF22939"/>
    </source>
</evidence>
<proteinExistence type="predicted"/>
<feature type="repeat" description="ANK" evidence="2">
    <location>
        <begin position="891"/>
        <end position="923"/>
    </location>
</feature>
<dbReference type="SUPFAM" id="SSF48403">
    <property type="entry name" value="Ankyrin repeat"/>
    <property type="match status" value="2"/>
</dbReference>
<dbReference type="AlphaFoldDB" id="A0A0C2SGU4"/>
<feature type="repeat" description="ANK" evidence="2">
    <location>
        <begin position="794"/>
        <end position="826"/>
    </location>
</feature>
<feature type="repeat" description="ANK" evidence="2">
    <location>
        <begin position="629"/>
        <end position="661"/>
    </location>
</feature>
<feature type="non-terminal residue" evidence="5">
    <location>
        <position position="1"/>
    </location>
</feature>
<dbReference type="InterPro" id="IPR056884">
    <property type="entry name" value="NPHP3-like_N"/>
</dbReference>
<dbReference type="PANTHER" id="PTHR46224:SF64">
    <property type="entry name" value="IQ MOTIF AND ANKYRIN REPEAT DOMAIN-CONTAINING PROTEIN 1"/>
    <property type="match status" value="1"/>
</dbReference>
<keyword evidence="6" id="KW-1185">Reference proteome</keyword>
<feature type="repeat" description="ANK" evidence="2">
    <location>
        <begin position="728"/>
        <end position="760"/>
    </location>
</feature>
<dbReference type="InterPro" id="IPR054471">
    <property type="entry name" value="GPIID_WHD"/>
</dbReference>
<feature type="repeat" description="ANK" evidence="2">
    <location>
        <begin position="761"/>
        <end position="793"/>
    </location>
</feature>
<dbReference type="PANTHER" id="PTHR46224">
    <property type="entry name" value="ANKYRIN REPEAT FAMILY PROTEIN"/>
    <property type="match status" value="1"/>
</dbReference>
<feature type="repeat" description="ANK" evidence="2">
    <location>
        <begin position="566"/>
        <end position="595"/>
    </location>
</feature>